<feature type="transmembrane region" description="Helical" evidence="1">
    <location>
        <begin position="21"/>
        <end position="45"/>
    </location>
</feature>
<keyword evidence="1" id="KW-0472">Membrane</keyword>
<dbReference type="InterPro" id="IPR003675">
    <property type="entry name" value="Rce1/LyrA-like_dom"/>
</dbReference>
<dbReference type="Proteomes" id="UP000035444">
    <property type="component" value="Unassembled WGS sequence"/>
</dbReference>
<dbReference type="GO" id="GO:0004175">
    <property type="term" value="F:endopeptidase activity"/>
    <property type="evidence" value="ECO:0007669"/>
    <property type="project" value="UniProtKB-ARBA"/>
</dbReference>
<dbReference type="Pfam" id="PF02517">
    <property type="entry name" value="Rce1-like"/>
    <property type="match status" value="1"/>
</dbReference>
<evidence type="ECO:0000313" key="4">
    <source>
        <dbReference type="Proteomes" id="UP000035444"/>
    </source>
</evidence>
<sequence length="254" mass="27920">MNKYTDEQTSSSDRTPSITDIPLSQLVLAFIVFLIVIKGIGYFLSAFFSTTENGASISFPLILLVLIQNLLILVIVRHFLLKKYSLHWRNLGLVPISASWCYRAALLTLPLVVIVGIVNSTVTQLISTDFVNPQLEMLAPQGFKWDAYILTMIATGVIAPFTEEIVFRGVILGWLDQKLGKYLAILISSFLFGSTHGIPALIPALMVAGIAFSLIVYKSQSLWPAIVLHSGFNMFMTTALYYALSQGVSLPGAN</sequence>
<evidence type="ECO:0000256" key="1">
    <source>
        <dbReference type="SAM" id="Phobius"/>
    </source>
</evidence>
<feature type="transmembrane region" description="Helical" evidence="1">
    <location>
        <begin position="100"/>
        <end position="127"/>
    </location>
</feature>
<comment type="caution">
    <text evidence="3">The sequence shown here is derived from an EMBL/GenBank/DDBJ whole genome shotgun (WGS) entry which is preliminary data.</text>
</comment>
<feature type="transmembrane region" description="Helical" evidence="1">
    <location>
        <begin position="57"/>
        <end position="80"/>
    </location>
</feature>
<dbReference type="InterPro" id="IPR052710">
    <property type="entry name" value="CAAX_protease"/>
</dbReference>
<dbReference type="PANTHER" id="PTHR36435:SF1">
    <property type="entry name" value="CAAX AMINO TERMINAL PROTEASE FAMILY PROTEIN"/>
    <property type="match status" value="1"/>
</dbReference>
<name>A0A0H2MX98_9PROT</name>
<gene>
    <name evidence="3" type="ORF">WH96_06805</name>
</gene>
<keyword evidence="1" id="KW-0812">Transmembrane</keyword>
<dbReference type="OrthoDB" id="9782250at2"/>
<reference evidence="3 4" key="1">
    <citation type="submission" date="2015-03" db="EMBL/GenBank/DDBJ databases">
        <title>Genome Sequence of Kiloniella spongiae MEBiC09566, isolated from a marine sponge.</title>
        <authorList>
            <person name="Shao Z."/>
            <person name="Wang L."/>
            <person name="Li X."/>
        </authorList>
    </citation>
    <scope>NUCLEOTIDE SEQUENCE [LARGE SCALE GENOMIC DNA]</scope>
    <source>
        <strain evidence="3 4">MEBiC09566</strain>
    </source>
</reference>
<dbReference type="EMBL" id="LAQL01000004">
    <property type="protein sequence ID" value="KLN61350.1"/>
    <property type="molecule type" value="Genomic_DNA"/>
</dbReference>
<protein>
    <recommendedName>
        <fullName evidence="2">CAAX prenyl protease 2/Lysostaphin resistance protein A-like domain-containing protein</fullName>
    </recommendedName>
</protein>
<proteinExistence type="predicted"/>
<accession>A0A0H2MX98</accession>
<keyword evidence="1" id="KW-1133">Transmembrane helix</keyword>
<dbReference type="STRING" id="1489064.WH96_06805"/>
<feature type="transmembrane region" description="Helical" evidence="1">
    <location>
        <begin position="222"/>
        <end position="244"/>
    </location>
</feature>
<evidence type="ECO:0000313" key="3">
    <source>
        <dbReference type="EMBL" id="KLN61350.1"/>
    </source>
</evidence>
<dbReference type="PANTHER" id="PTHR36435">
    <property type="entry name" value="SLR1288 PROTEIN"/>
    <property type="match status" value="1"/>
</dbReference>
<keyword evidence="4" id="KW-1185">Reference proteome</keyword>
<evidence type="ECO:0000259" key="2">
    <source>
        <dbReference type="Pfam" id="PF02517"/>
    </source>
</evidence>
<dbReference type="GO" id="GO:0080120">
    <property type="term" value="P:CAAX-box protein maturation"/>
    <property type="evidence" value="ECO:0007669"/>
    <property type="project" value="UniProtKB-ARBA"/>
</dbReference>
<dbReference type="RefSeq" id="WP_047763429.1">
    <property type="nucleotide sequence ID" value="NZ_LAQL01000004.1"/>
</dbReference>
<feature type="transmembrane region" description="Helical" evidence="1">
    <location>
        <begin position="147"/>
        <end position="171"/>
    </location>
</feature>
<feature type="domain" description="CAAX prenyl protease 2/Lysostaphin resistance protein A-like" evidence="2">
    <location>
        <begin position="148"/>
        <end position="235"/>
    </location>
</feature>
<feature type="transmembrane region" description="Helical" evidence="1">
    <location>
        <begin position="183"/>
        <end position="216"/>
    </location>
</feature>
<organism evidence="3 4">
    <name type="scientific">Kiloniella spongiae</name>
    <dbReference type="NCBI Taxonomy" id="1489064"/>
    <lineage>
        <taxon>Bacteria</taxon>
        <taxon>Pseudomonadati</taxon>
        <taxon>Pseudomonadota</taxon>
        <taxon>Alphaproteobacteria</taxon>
        <taxon>Rhodospirillales</taxon>
        <taxon>Kiloniellaceae</taxon>
        <taxon>Kiloniella</taxon>
    </lineage>
</organism>
<dbReference type="AlphaFoldDB" id="A0A0H2MX98"/>